<keyword evidence="9" id="KW-1185">Reference proteome</keyword>
<evidence type="ECO:0000259" key="6">
    <source>
        <dbReference type="Pfam" id="PF07980"/>
    </source>
</evidence>
<dbReference type="InterPro" id="IPR012944">
    <property type="entry name" value="SusD_RagB_dom"/>
</dbReference>
<evidence type="ECO:0000313" key="8">
    <source>
        <dbReference type="EMBL" id="AZS31625.1"/>
    </source>
</evidence>
<protein>
    <submittedName>
        <fullName evidence="8">RagB/SusD family nutrient uptake outer membrane protein</fullName>
    </submittedName>
</protein>
<evidence type="ECO:0000259" key="7">
    <source>
        <dbReference type="Pfam" id="PF14322"/>
    </source>
</evidence>
<dbReference type="AlphaFoldDB" id="A0A3S9VYK3"/>
<evidence type="ECO:0000313" key="9">
    <source>
        <dbReference type="Proteomes" id="UP000270673"/>
    </source>
</evidence>
<comment type="similarity">
    <text evidence="2">Belongs to the SusD family.</text>
</comment>
<keyword evidence="5" id="KW-0998">Cell outer membrane</keyword>
<dbReference type="RefSeq" id="WP_106624056.1">
    <property type="nucleotide sequence ID" value="NZ_CP032819.1"/>
</dbReference>
<dbReference type="InterPro" id="IPR011990">
    <property type="entry name" value="TPR-like_helical_dom_sf"/>
</dbReference>
<evidence type="ECO:0000256" key="2">
    <source>
        <dbReference type="ARBA" id="ARBA00006275"/>
    </source>
</evidence>
<comment type="subcellular location">
    <subcellularLocation>
        <location evidence="1">Cell outer membrane</location>
    </subcellularLocation>
</comment>
<reference evidence="8 9" key="1">
    <citation type="submission" date="2018-10" db="EMBL/GenBank/DDBJ databases">
        <title>Butyricimonas faecalis sp. nov., isolated from human faeces and emended description of the genus Butyricimonas.</title>
        <authorList>
            <person name="Le Roy T."/>
            <person name="Van der Smissen P."/>
            <person name="Paquot A."/>
            <person name="Delzenne N."/>
            <person name="Muccioli G."/>
            <person name="Collet J.-F."/>
            <person name="Cani P.D."/>
        </authorList>
    </citation>
    <scope>NUCLEOTIDE SEQUENCE [LARGE SCALE GENOMIC DNA]</scope>
    <source>
        <strain evidence="8 9">H184</strain>
    </source>
</reference>
<feature type="domain" description="SusD-like N-terminal" evidence="7">
    <location>
        <begin position="95"/>
        <end position="231"/>
    </location>
</feature>
<dbReference type="Pfam" id="PF07980">
    <property type="entry name" value="SusD_RagB"/>
    <property type="match status" value="1"/>
</dbReference>
<dbReference type="Gene3D" id="1.25.40.390">
    <property type="match status" value="1"/>
</dbReference>
<feature type="domain" description="RagB/SusD" evidence="6">
    <location>
        <begin position="338"/>
        <end position="424"/>
    </location>
</feature>
<accession>A0A3S9VYK3</accession>
<evidence type="ECO:0000256" key="5">
    <source>
        <dbReference type="ARBA" id="ARBA00023237"/>
    </source>
</evidence>
<evidence type="ECO:0000256" key="3">
    <source>
        <dbReference type="ARBA" id="ARBA00022729"/>
    </source>
</evidence>
<dbReference type="InterPro" id="IPR033985">
    <property type="entry name" value="SusD-like_N"/>
</dbReference>
<dbReference type="KEGG" id="buy:D8S85_20105"/>
<dbReference type="OrthoDB" id="5694214at2"/>
<keyword evidence="3" id="KW-0732">Signal</keyword>
<dbReference type="Pfam" id="PF14322">
    <property type="entry name" value="SusD-like_3"/>
    <property type="match status" value="1"/>
</dbReference>
<organism evidence="8 9">
    <name type="scientific">Butyricimonas faecalis</name>
    <dbReference type="NCBI Taxonomy" id="2093856"/>
    <lineage>
        <taxon>Bacteria</taxon>
        <taxon>Pseudomonadati</taxon>
        <taxon>Bacteroidota</taxon>
        <taxon>Bacteroidia</taxon>
        <taxon>Bacteroidales</taxon>
        <taxon>Odoribacteraceae</taxon>
        <taxon>Butyricimonas</taxon>
    </lineage>
</organism>
<proteinExistence type="inferred from homology"/>
<gene>
    <name evidence="8" type="ORF">D8S85_20105</name>
</gene>
<keyword evidence="4" id="KW-0472">Membrane</keyword>
<dbReference type="Proteomes" id="UP000270673">
    <property type="component" value="Chromosome"/>
</dbReference>
<sequence>MKQAIIYILSFLGIISQMSCDDQLNALPTQSKVVGNVIVDQKSAEVALNGVYYRFAQGGDDRNTPSILWGYAQEITPAYLSGYITRTYGGSYDENAEVSSADYGVSGMWSYHYTLINAANGVITQMEPLPASMFTNERKAEIIAEAKLMRAFGHYNLLRYFTQFYDTKSEFGALLRDEFITPDNIAKQRSNVAATYALILEDLEEAIKNTPLENKNIYGNRWIAKALKSRVLIMRGETTDYEEVISLTSDIIEHGPYELEEHVRDIFQEKGLTSKEVMLGIQPLANQVKRHDTYLYNNSTEYKATPLFLELLKDDPREEWIIGKLNDKDTIYAITKYVGDKIEECYAMRLTEMYLLKAEAMVRGGKDIDEAKELLKTIMEHAGITDFTKLDAITDRDELLFEIYKETVKNLMFEDGIEWSALIRFPIETILKVKPAIREKNYIILPIPADEFEKNPTVGDQNPGYSKI</sequence>
<dbReference type="SUPFAM" id="SSF48452">
    <property type="entry name" value="TPR-like"/>
    <property type="match status" value="1"/>
</dbReference>
<dbReference type="EMBL" id="CP032819">
    <property type="protein sequence ID" value="AZS31625.1"/>
    <property type="molecule type" value="Genomic_DNA"/>
</dbReference>
<dbReference type="GO" id="GO:0009279">
    <property type="term" value="C:cell outer membrane"/>
    <property type="evidence" value="ECO:0007669"/>
    <property type="project" value="UniProtKB-SubCell"/>
</dbReference>
<name>A0A3S9VYK3_9BACT</name>
<evidence type="ECO:0000256" key="4">
    <source>
        <dbReference type="ARBA" id="ARBA00023136"/>
    </source>
</evidence>
<evidence type="ECO:0000256" key="1">
    <source>
        <dbReference type="ARBA" id="ARBA00004442"/>
    </source>
</evidence>